<dbReference type="RefSeq" id="XP_044554382.1">
    <property type="nucleotide sequence ID" value="XM_044688540.1"/>
</dbReference>
<gene>
    <name evidence="2" type="ORF">C9374_012740</name>
</gene>
<proteinExistence type="predicted"/>
<comment type="caution">
    <text evidence="2">The sequence shown here is derived from an EMBL/GenBank/DDBJ whole genome shotgun (WGS) entry which is preliminary data.</text>
</comment>
<dbReference type="Proteomes" id="UP000816034">
    <property type="component" value="Unassembled WGS sequence"/>
</dbReference>
<evidence type="ECO:0000313" key="2">
    <source>
        <dbReference type="EMBL" id="KAG2392488.1"/>
    </source>
</evidence>
<name>A0AA88H0D5_NAELO</name>
<organism evidence="2 3">
    <name type="scientific">Naegleria lovaniensis</name>
    <name type="common">Amoeba</name>
    <dbReference type="NCBI Taxonomy" id="51637"/>
    <lineage>
        <taxon>Eukaryota</taxon>
        <taxon>Discoba</taxon>
        <taxon>Heterolobosea</taxon>
        <taxon>Tetramitia</taxon>
        <taxon>Eutetramitia</taxon>
        <taxon>Vahlkampfiidae</taxon>
        <taxon>Naegleria</taxon>
    </lineage>
</organism>
<reference evidence="2 3" key="1">
    <citation type="journal article" date="2018" name="BMC Genomics">
        <title>The genome of Naegleria lovaniensis, the basis for a comparative approach to unravel pathogenicity factors of the human pathogenic amoeba N. fowleri.</title>
        <authorList>
            <person name="Liechti N."/>
            <person name="Schurch N."/>
            <person name="Bruggmann R."/>
            <person name="Wittwer M."/>
        </authorList>
    </citation>
    <scope>NUCLEOTIDE SEQUENCE [LARGE SCALE GENOMIC DNA]</scope>
    <source>
        <strain evidence="2 3">ATCC 30569</strain>
    </source>
</reference>
<feature type="transmembrane region" description="Helical" evidence="1">
    <location>
        <begin position="12"/>
        <end position="30"/>
    </location>
</feature>
<accession>A0AA88H0D5</accession>
<protein>
    <submittedName>
        <fullName evidence="2">Uncharacterized protein</fullName>
    </submittedName>
</protein>
<keyword evidence="1" id="KW-0812">Transmembrane</keyword>
<keyword evidence="1" id="KW-1133">Transmembrane helix</keyword>
<dbReference type="GeneID" id="68105194"/>
<sequence>MDFISRLTTTECVSLLLLTLLTIAILHNMLRKKNEVNMHSIGTIEKECKDFQASEAAANNDMSKQIHDEQDASNTYSDAYDERESISMRNYSSWTTLQATSLMILDRKSEGVGLRYQSGIVLNSINFSGISLVALVKDLSHFSVEESTDRLQQKFGLMIPREECALIVKWVKRKLMNPIGSVKIPKHPFNFNHSAKFIEVVGIMMKEFESFCQSLESNRKLSLDLFNERMRSIDCENLSSPILLLNIDGSCLEEPKSSQYISCDLAATFPSDKYDGIVKALFRSQDPYNVVVLIEAPGAGKTHLCYHLTGLKKMVLPITSVLCKYLFVKISRARSAPRDVMDKMFKQFLLTYLNIAKVLFLKTVNQSTLSPNMILIYLLKFFWNGGATTLRELLKTALESNGEELVNVEIPSWGNMDHAFILDEAQILTAHLPGMVSSTNSKSYLGNALTLITSGARTFAPVILTSTFVKCIEQYIESSNAQAPNKLSKEIFSYELSTTLPPMHALQVVPFLSMFIRTNNDDSPHSIWNLVSIFLQGTFRNAEDFLWRLFCETESRTTNKETSLTNAVYRSLNRFMQGQFINMKKNSLSNDRRLKSKRKLKNTEALFLRLALLGEATFSLSDQKTLFSRYLMKNGVTYTFEYCKNHHFKIVSPIEKAKLLTTIHFKKVFGTFECMDICQTKKDYSQMSQIAMIYFLLYHFNSFVESSSLSGTYLTEFSLKAEYFMEDLQISELSNNLGMSLSSLLVHTIYRNMNGFNDDNNPYPFSEEDSLLSKFIIRPPEFAGPDVLGMLVRRSNNACPNIIPLSMSVTAQTSIPKLMKDYLRTDISMIYSEKKNIQANSVHSVSFVEKEKQFIAPAIKEIVQQGKILRIIAKPNALETTSLRDRIIQEYEPENYVTEEDRLKLIEVSKWAVITKEGNIVYEICDSNQEWCDYLEKNELQFLKNFFNTSKLNP</sequence>
<evidence type="ECO:0000256" key="1">
    <source>
        <dbReference type="SAM" id="Phobius"/>
    </source>
</evidence>
<dbReference type="AlphaFoldDB" id="A0AA88H0D5"/>
<keyword evidence="3" id="KW-1185">Reference proteome</keyword>
<keyword evidence="1" id="KW-0472">Membrane</keyword>
<evidence type="ECO:0000313" key="3">
    <source>
        <dbReference type="Proteomes" id="UP000816034"/>
    </source>
</evidence>
<dbReference type="EMBL" id="PYSW02000005">
    <property type="protein sequence ID" value="KAG2392488.1"/>
    <property type="molecule type" value="Genomic_DNA"/>
</dbReference>